<keyword evidence="2" id="KW-1003">Cell membrane</keyword>
<dbReference type="RefSeq" id="WP_009542799.1">
    <property type="nucleotide sequence ID" value="NZ_ANHY01000031.1"/>
</dbReference>
<comment type="subcellular location">
    <subcellularLocation>
        <location evidence="1">Cell membrane</location>
    </subcellularLocation>
</comment>
<reference evidence="8 9" key="1">
    <citation type="journal article" date="2013" name="Genome Announc.">
        <title>Draft Genome Sequence of an Alphaproteobacterium, Caenispirillum salinarum AK4(T), Isolated from a Solar Saltern.</title>
        <authorList>
            <person name="Khatri I."/>
            <person name="Singh A."/>
            <person name="Korpole S."/>
            <person name="Pinnaka A.K."/>
            <person name="Subramanian S."/>
        </authorList>
    </citation>
    <scope>NUCLEOTIDE SEQUENCE [LARGE SCALE GENOMIC DNA]</scope>
    <source>
        <strain evidence="8 9">AK4</strain>
    </source>
</reference>
<dbReference type="GO" id="GO:0010181">
    <property type="term" value="F:FMN binding"/>
    <property type="evidence" value="ECO:0007669"/>
    <property type="project" value="InterPro"/>
</dbReference>
<keyword evidence="5" id="KW-0812">Transmembrane</keyword>
<feature type="domain" description="FMN-binding" evidence="7">
    <location>
        <begin position="85"/>
        <end position="173"/>
    </location>
</feature>
<evidence type="ECO:0000256" key="3">
    <source>
        <dbReference type="ARBA" id="ARBA00023136"/>
    </source>
</evidence>
<dbReference type="Pfam" id="PF12801">
    <property type="entry name" value="Fer4_5"/>
    <property type="match status" value="2"/>
</dbReference>
<feature type="transmembrane region" description="Helical" evidence="5">
    <location>
        <begin position="512"/>
        <end position="533"/>
    </location>
</feature>
<accession>K9H6Y3</accession>
<feature type="transmembrane region" description="Helical" evidence="5">
    <location>
        <begin position="439"/>
        <end position="462"/>
    </location>
</feature>
<feature type="region of interest" description="Disordered" evidence="4">
    <location>
        <begin position="722"/>
        <end position="749"/>
    </location>
</feature>
<dbReference type="InterPro" id="IPR052378">
    <property type="entry name" value="NosR_regulator"/>
</dbReference>
<protein>
    <submittedName>
        <fullName evidence="8">Nitrous oxide reductase maturation protein NosR</fullName>
    </submittedName>
</protein>
<dbReference type="GO" id="GO:0003677">
    <property type="term" value="F:DNA binding"/>
    <property type="evidence" value="ECO:0007669"/>
    <property type="project" value="InterPro"/>
</dbReference>
<dbReference type="AlphaFoldDB" id="K9H6Y3"/>
<sequence>MSAKAPRLRILTTVLLVLIGLIATALPAAAASLDEYLDKVSAADLVPGADRLGEPQGTPPVVPAYKGDAVAGYVFLNSDFTNATGYSGRPIHILAGVSTEGVISGVRMVEHHEPIVLIGIPEERIRDYNQAIVGYDAVTMTAPAETGEPDIISGATVTVLVMYDSVTRGAAKVARRLGLGDLDAASAQPAAPVREIDRDAPVEVKDWQTLLGEGAVRRLKLTVGQVNEAFAQSGNPEAAERPEKGAPEDTFIDLYVAQVSVPTVGRSLLGENEWRNLQETLEEGQSALMIMGQGRYSFKGSGYVRGGIFDRIQLSQDTTSVRFKDRQHKRLGNVAAEGAPEFDEVGLFRVPVDVDFQPAAPWELDLLVQRATGPLDKAFVTFDVSYAVPEAYLTEPPPPPAPADPATTQAAAQAQAADDAAEEAAARDALWKNIWESNAWSIGLLVASLVFLTIVFFFQDVVVKRPKLLKGIRYAFLTYTLVWIGWIANAQLSVVNLLTLSNSMATGFSWQYFLMGPLVFILWFAVAASLLFWGRGPFCGWLCPFGALQELTNRIGRRFGIRQITVPWRLHERLWPLKYMIFLVLFGVALYDLALAEKLSEVEPFKTAIILNFIRDWPFVVFAVALLVAGLFIERFFCRYICPLGGALAIPGRIRMFEWLKRWPECGTSCNRCARECPVQSIHPEGHINPNECIYCMHCQELYLDQHRCPHNVTLRLKKERRHAAARKAGRDKNKKEAATPVPEETPAQ</sequence>
<dbReference type="InterPro" id="IPR007329">
    <property type="entry name" value="FMN-bd"/>
</dbReference>
<dbReference type="PATRIC" id="fig|1238182.3.peg.4359"/>
<dbReference type="SMART" id="SM00900">
    <property type="entry name" value="FMN_bind"/>
    <property type="match status" value="1"/>
</dbReference>
<keyword evidence="6" id="KW-0732">Signal</keyword>
<dbReference type="OrthoDB" id="9806398at2"/>
<keyword evidence="5" id="KW-1133">Transmembrane helix</keyword>
<gene>
    <name evidence="8" type="ORF">C882_2808</name>
</gene>
<dbReference type="PIRSF" id="PIRSF036354">
    <property type="entry name" value="NosR"/>
    <property type="match status" value="1"/>
</dbReference>
<dbReference type="eggNOG" id="COG3901">
    <property type="taxonomic scope" value="Bacteria"/>
</dbReference>
<feature type="compositionally biased region" description="Basic and acidic residues" evidence="4">
    <location>
        <begin position="729"/>
        <end position="738"/>
    </location>
</feature>
<dbReference type="STRING" id="1238182.C882_2808"/>
<evidence type="ECO:0000313" key="9">
    <source>
        <dbReference type="Proteomes" id="UP000009881"/>
    </source>
</evidence>
<evidence type="ECO:0000256" key="2">
    <source>
        <dbReference type="ARBA" id="ARBA00022475"/>
    </source>
</evidence>
<dbReference type="GO" id="GO:0045893">
    <property type="term" value="P:positive regulation of DNA-templated transcription"/>
    <property type="evidence" value="ECO:0007669"/>
    <property type="project" value="InterPro"/>
</dbReference>
<dbReference type="EMBL" id="ANHY01000031">
    <property type="protein sequence ID" value="EKV26373.1"/>
    <property type="molecule type" value="Genomic_DNA"/>
</dbReference>
<evidence type="ECO:0000259" key="7">
    <source>
        <dbReference type="SMART" id="SM00900"/>
    </source>
</evidence>
<dbReference type="eggNOG" id="COG0348">
    <property type="taxonomic scope" value="Bacteria"/>
</dbReference>
<dbReference type="SUPFAM" id="SSF54862">
    <property type="entry name" value="4Fe-4S ferredoxins"/>
    <property type="match status" value="1"/>
</dbReference>
<dbReference type="InterPro" id="IPR017896">
    <property type="entry name" value="4Fe4S_Fe-S-bd"/>
</dbReference>
<feature type="transmembrane region" description="Helical" evidence="5">
    <location>
        <begin position="474"/>
        <end position="492"/>
    </location>
</feature>
<dbReference type="InterPro" id="IPR011399">
    <property type="entry name" value="NosR"/>
</dbReference>
<feature type="signal peptide" evidence="6">
    <location>
        <begin position="1"/>
        <end position="30"/>
    </location>
</feature>
<evidence type="ECO:0000313" key="8">
    <source>
        <dbReference type="EMBL" id="EKV26373.1"/>
    </source>
</evidence>
<evidence type="ECO:0000256" key="4">
    <source>
        <dbReference type="SAM" id="MobiDB-lite"/>
    </source>
</evidence>
<name>K9H6Y3_9PROT</name>
<dbReference type="GO" id="GO:0005886">
    <property type="term" value="C:plasma membrane"/>
    <property type="evidence" value="ECO:0007669"/>
    <property type="project" value="UniProtKB-SubCell"/>
</dbReference>
<evidence type="ECO:0000256" key="1">
    <source>
        <dbReference type="ARBA" id="ARBA00004236"/>
    </source>
</evidence>
<evidence type="ECO:0000256" key="5">
    <source>
        <dbReference type="SAM" id="Phobius"/>
    </source>
</evidence>
<keyword evidence="3 5" id="KW-0472">Membrane</keyword>
<dbReference type="PANTHER" id="PTHR30224:SF4">
    <property type="entry name" value="ELECTRON TRANSPORT PROTEIN YCCM-RELATED"/>
    <property type="match status" value="1"/>
</dbReference>
<organism evidence="8 9">
    <name type="scientific">Caenispirillum salinarum AK4</name>
    <dbReference type="NCBI Taxonomy" id="1238182"/>
    <lineage>
        <taxon>Bacteria</taxon>
        <taxon>Pseudomonadati</taxon>
        <taxon>Pseudomonadota</taxon>
        <taxon>Alphaproteobacteria</taxon>
        <taxon>Rhodospirillales</taxon>
        <taxon>Novispirillaceae</taxon>
        <taxon>Caenispirillum</taxon>
    </lineage>
</organism>
<feature type="transmembrane region" description="Helical" evidence="5">
    <location>
        <begin position="616"/>
        <end position="633"/>
    </location>
</feature>
<feature type="transmembrane region" description="Helical" evidence="5">
    <location>
        <begin position="579"/>
        <end position="596"/>
    </location>
</feature>
<evidence type="ECO:0000256" key="6">
    <source>
        <dbReference type="SAM" id="SignalP"/>
    </source>
</evidence>
<dbReference type="Proteomes" id="UP000009881">
    <property type="component" value="Unassembled WGS sequence"/>
</dbReference>
<proteinExistence type="predicted"/>
<keyword evidence="9" id="KW-1185">Reference proteome</keyword>
<feature type="chain" id="PRO_5003931524" evidence="6">
    <location>
        <begin position="31"/>
        <end position="749"/>
    </location>
</feature>
<dbReference type="PANTHER" id="PTHR30224">
    <property type="entry name" value="ELECTRON TRANSPORT PROTEIN"/>
    <property type="match status" value="1"/>
</dbReference>
<dbReference type="Pfam" id="PF04205">
    <property type="entry name" value="FMN_bind"/>
    <property type="match status" value="1"/>
</dbReference>
<comment type="caution">
    <text evidence="8">The sequence shown here is derived from an EMBL/GenBank/DDBJ whole genome shotgun (WGS) entry which is preliminary data.</text>
</comment>